<proteinExistence type="predicted"/>
<organism evidence="1 2">
    <name type="scientific">Ancylostoma ceylanicum</name>
    <dbReference type="NCBI Taxonomy" id="53326"/>
    <lineage>
        <taxon>Eukaryota</taxon>
        <taxon>Metazoa</taxon>
        <taxon>Ecdysozoa</taxon>
        <taxon>Nematoda</taxon>
        <taxon>Chromadorea</taxon>
        <taxon>Rhabditida</taxon>
        <taxon>Rhabditina</taxon>
        <taxon>Rhabditomorpha</taxon>
        <taxon>Strongyloidea</taxon>
        <taxon>Ancylostomatidae</taxon>
        <taxon>Ancylostomatinae</taxon>
        <taxon>Ancylostoma</taxon>
    </lineage>
</organism>
<gene>
    <name evidence="1" type="primary">Acey_s0238.g3291</name>
    <name evidence="1" type="ORF">Y032_0238g3291</name>
</gene>
<dbReference type="AlphaFoldDB" id="A0A016SEI8"/>
<accession>A0A016SEI8</accession>
<dbReference type="Proteomes" id="UP000024635">
    <property type="component" value="Unassembled WGS sequence"/>
</dbReference>
<keyword evidence="2" id="KW-1185">Reference proteome</keyword>
<dbReference type="EMBL" id="JARK01001574">
    <property type="protein sequence ID" value="EYB89005.1"/>
    <property type="molecule type" value="Genomic_DNA"/>
</dbReference>
<evidence type="ECO:0000313" key="2">
    <source>
        <dbReference type="Proteomes" id="UP000024635"/>
    </source>
</evidence>
<protein>
    <submittedName>
        <fullName evidence="1">Uncharacterized protein</fullName>
    </submittedName>
</protein>
<name>A0A016SEI8_9BILA</name>
<sequence>MILVLSLVPGRGLLRGQRVQGLSEEPQTWTKRFGYFEAKRSNRSMHTDSMSDGSTLPVLTALHAFF</sequence>
<reference evidence="2" key="1">
    <citation type="journal article" date="2015" name="Nat. Genet.">
        <title>The genome and transcriptome of the zoonotic hookworm Ancylostoma ceylanicum identify infection-specific gene families.</title>
        <authorList>
            <person name="Schwarz E.M."/>
            <person name="Hu Y."/>
            <person name="Antoshechkin I."/>
            <person name="Miller M.M."/>
            <person name="Sternberg P.W."/>
            <person name="Aroian R.V."/>
        </authorList>
    </citation>
    <scope>NUCLEOTIDE SEQUENCE</scope>
    <source>
        <strain evidence="2">HY135</strain>
    </source>
</reference>
<evidence type="ECO:0000313" key="1">
    <source>
        <dbReference type="EMBL" id="EYB89005.1"/>
    </source>
</evidence>
<comment type="caution">
    <text evidence="1">The sequence shown here is derived from an EMBL/GenBank/DDBJ whole genome shotgun (WGS) entry which is preliminary data.</text>
</comment>